<dbReference type="EMBL" id="MF459646">
    <property type="protein sequence ID" value="ASU03470.1"/>
    <property type="molecule type" value="Genomic_DNA"/>
</dbReference>
<sequence length="286" mass="30862">MGVKIQWIDPNIDPLDTVEIWRSPTKAGAPVKIGSVAGDVREYQDDTAERNKVSWYTLTSVRGQGKAISTPFPVGNYPDTGPGPKTIMRGTWEFGVFGEVDANLLPGFSEIQEKVGIAPNNSVVRFYKWIVNGRIIFIPWGPYSSAFGTTITAAGIMVPQGKTNEAGLVIDREGYGYNIRPPYATNNFTSELTTIADGGDETLKLSELAAIMTSLVGMDTKLMYGDMKWGDISPAAAGGNYYLTNTYINANNSTLVANIAASPALVRSGSTSSARGLWPVYELLLT</sequence>
<gene>
    <name evidence="1" type="ORF">RISINGSUN_200</name>
</gene>
<evidence type="ECO:0000313" key="2">
    <source>
        <dbReference type="Proteomes" id="UP000225553"/>
    </source>
</evidence>
<protein>
    <submittedName>
        <fullName evidence="1">Putative virion structural protein</fullName>
    </submittedName>
</protein>
<evidence type="ECO:0000313" key="1">
    <source>
        <dbReference type="EMBL" id="ASU03470.1"/>
    </source>
</evidence>
<reference evidence="2" key="1">
    <citation type="submission" date="2017-07" db="EMBL/GenBank/DDBJ databases">
        <authorList>
            <person name="Putnam M.J."/>
            <person name="Sharma R."/>
            <person name="Kruger J.L."/>
            <person name="Berg J.A."/>
            <person name="Payne A.M."/>
            <person name="Fajardo C.P."/>
            <person name="Breakwell D.P."/>
            <person name="Hope S."/>
            <person name="Grose J.H."/>
        </authorList>
    </citation>
    <scope>NUCLEOTIDE SEQUENCE [LARGE SCALE GENOMIC DNA]</scope>
</reference>
<dbReference type="Proteomes" id="UP000225553">
    <property type="component" value="Segment"/>
</dbReference>
<dbReference type="Gene3D" id="2.60.40.10">
    <property type="entry name" value="Immunoglobulins"/>
    <property type="match status" value="1"/>
</dbReference>
<keyword evidence="2" id="KW-1185">Reference proteome</keyword>
<dbReference type="OrthoDB" id="10980at10239"/>
<name>A0A223LHL2_9CAUD</name>
<dbReference type="InterPro" id="IPR013783">
    <property type="entry name" value="Ig-like_fold"/>
</dbReference>
<proteinExistence type="predicted"/>
<accession>A0A223LHL2</accession>
<organism evidence="1 2">
    <name type="scientific">Erwinia phage vB_EamM_RisingSun</name>
    <dbReference type="NCBI Taxonomy" id="2026080"/>
    <lineage>
        <taxon>Viruses</taxon>
        <taxon>Duplodnaviria</taxon>
        <taxon>Heunggongvirae</taxon>
        <taxon>Uroviricota</taxon>
        <taxon>Caudoviricetes</taxon>
        <taxon>Chimalliviridae</taxon>
        <taxon>Risingsunvirus</taxon>
        <taxon>Risingsunvirus risingsun</taxon>
    </lineage>
</organism>